<organism evidence="1 2">
    <name type="scientific">Flavobacterium cerinum</name>
    <dbReference type="NCBI Taxonomy" id="2502784"/>
    <lineage>
        <taxon>Bacteria</taxon>
        <taxon>Pseudomonadati</taxon>
        <taxon>Bacteroidota</taxon>
        <taxon>Flavobacteriia</taxon>
        <taxon>Flavobacteriales</taxon>
        <taxon>Flavobacteriaceae</taxon>
        <taxon>Flavobacterium</taxon>
    </lineage>
</organism>
<dbReference type="InterPro" id="IPR023214">
    <property type="entry name" value="HAD_sf"/>
</dbReference>
<evidence type="ECO:0000313" key="1">
    <source>
        <dbReference type="EMBL" id="RWW92361.1"/>
    </source>
</evidence>
<keyword evidence="2" id="KW-1185">Reference proteome</keyword>
<dbReference type="SFLD" id="SFLDS00003">
    <property type="entry name" value="Haloacid_Dehalogenase"/>
    <property type="match status" value="1"/>
</dbReference>
<dbReference type="Gene3D" id="1.10.150.240">
    <property type="entry name" value="Putative phosphatase, domain 2"/>
    <property type="match status" value="1"/>
</dbReference>
<dbReference type="OrthoDB" id="9807630at2"/>
<dbReference type="GO" id="GO:0005829">
    <property type="term" value="C:cytosol"/>
    <property type="evidence" value="ECO:0007669"/>
    <property type="project" value="TreeGrafter"/>
</dbReference>
<comment type="caution">
    <text evidence="1">The sequence shown here is derived from an EMBL/GenBank/DDBJ whole genome shotgun (WGS) entry which is preliminary data.</text>
</comment>
<dbReference type="SUPFAM" id="SSF56784">
    <property type="entry name" value="HAD-like"/>
    <property type="match status" value="1"/>
</dbReference>
<dbReference type="EMBL" id="SBII01000012">
    <property type="protein sequence ID" value="RWW92361.1"/>
    <property type="molecule type" value="Genomic_DNA"/>
</dbReference>
<name>A0A444GN76_9FLAO</name>
<dbReference type="RefSeq" id="WP_128390942.1">
    <property type="nucleotide sequence ID" value="NZ_SBII01000012.1"/>
</dbReference>
<evidence type="ECO:0000313" key="2">
    <source>
        <dbReference type="Proteomes" id="UP000287527"/>
    </source>
</evidence>
<dbReference type="Proteomes" id="UP000287527">
    <property type="component" value="Unassembled WGS sequence"/>
</dbReference>
<protein>
    <submittedName>
        <fullName evidence="1">HAD family hydrolase</fullName>
    </submittedName>
</protein>
<dbReference type="GO" id="GO:0006281">
    <property type="term" value="P:DNA repair"/>
    <property type="evidence" value="ECO:0007669"/>
    <property type="project" value="TreeGrafter"/>
</dbReference>
<keyword evidence="1" id="KW-0378">Hydrolase</keyword>
<dbReference type="InterPro" id="IPR041492">
    <property type="entry name" value="HAD_2"/>
</dbReference>
<dbReference type="AlphaFoldDB" id="A0A444GN76"/>
<dbReference type="InterPro" id="IPR023198">
    <property type="entry name" value="PGP-like_dom2"/>
</dbReference>
<reference evidence="1 2" key="1">
    <citation type="submission" date="2019-01" db="EMBL/GenBank/DDBJ databases">
        <title>Flavobacterium sp. nov.,isolated from freshwater.</title>
        <authorList>
            <person name="Zhang R."/>
            <person name="Du Z.-J."/>
        </authorList>
    </citation>
    <scope>NUCLEOTIDE SEQUENCE [LARGE SCALE GENOMIC DNA]</scope>
    <source>
        <strain evidence="1 2">1E403</strain>
    </source>
</reference>
<dbReference type="InterPro" id="IPR036412">
    <property type="entry name" value="HAD-like_sf"/>
</dbReference>
<dbReference type="Pfam" id="PF13419">
    <property type="entry name" value="HAD_2"/>
    <property type="match status" value="1"/>
</dbReference>
<gene>
    <name evidence="1" type="ORF">EPI11_15750</name>
</gene>
<dbReference type="PANTHER" id="PTHR43434">
    <property type="entry name" value="PHOSPHOGLYCOLATE PHOSPHATASE"/>
    <property type="match status" value="1"/>
</dbReference>
<dbReference type="PANTHER" id="PTHR43434:SF13">
    <property type="entry name" value="PHOSPHOGLYCOLATE PHOSPHATASE"/>
    <property type="match status" value="1"/>
</dbReference>
<dbReference type="SFLD" id="SFLDG01129">
    <property type="entry name" value="C1.5:_HAD__Beta-PGM__Phosphata"/>
    <property type="match status" value="1"/>
</dbReference>
<accession>A0A444GN76</accession>
<dbReference type="GO" id="GO:0008967">
    <property type="term" value="F:phosphoglycolate phosphatase activity"/>
    <property type="evidence" value="ECO:0007669"/>
    <property type="project" value="TreeGrafter"/>
</dbReference>
<dbReference type="Gene3D" id="3.40.50.1000">
    <property type="entry name" value="HAD superfamily/HAD-like"/>
    <property type="match status" value="1"/>
</dbReference>
<dbReference type="InterPro" id="IPR050155">
    <property type="entry name" value="HAD-like_hydrolase_sf"/>
</dbReference>
<sequence>MQPYKYIVFDFDGTLVDSRSIFISLYNELAVKHGYALMTEDNLPHLRSMSISERCKCLNVPLYRIPFLVSAVIKKYKDAIPQLEFNKDIEQLLGSLAMNNIKYAVLSSNSKKNIAQFFELKGIANKNVYCSRSVFGKHVLLNKFLKEKKLDPSEILYVGDELRDVIACRKSNVKVAWVSWGYDNEQVLKNNKPDHVLHDPADLLKLALQKPV</sequence>
<proteinExistence type="predicted"/>